<keyword evidence="1" id="KW-0812">Transmembrane</keyword>
<dbReference type="Proteomes" id="UP001305779">
    <property type="component" value="Unassembled WGS sequence"/>
</dbReference>
<sequence>MPSPNLTEQISAHIKTTALKHDIDLEAANTYHIITFKPKGTTHAIRTIRITPERSPAAWQAIAFFTLLAIPCLVVPFRKECDEEWSSWEAAAFSYAVCWLIFLQTEILRAALKSVFARAVCFGAIMVGSCVFAGAVTQSVPVCDG</sequence>
<protein>
    <submittedName>
        <fullName evidence="2">Uncharacterized protein</fullName>
    </submittedName>
</protein>
<accession>A0ABR0E2L1</accession>
<comment type="caution">
    <text evidence="2">The sequence shown here is derived from an EMBL/GenBank/DDBJ whole genome shotgun (WGS) entry which is preliminary data.</text>
</comment>
<feature type="transmembrane region" description="Helical" evidence="1">
    <location>
        <begin position="115"/>
        <end position="136"/>
    </location>
</feature>
<reference evidence="2 3" key="1">
    <citation type="journal article" date="2023" name="G3 (Bethesda)">
        <title>A chromosome-level genome assembly of Zasmidium syzygii isolated from banana leaves.</title>
        <authorList>
            <person name="van Westerhoven A.C."/>
            <person name="Mehrabi R."/>
            <person name="Talebi R."/>
            <person name="Steentjes M.B.F."/>
            <person name="Corcolon B."/>
            <person name="Chong P.A."/>
            <person name="Kema G.H.J."/>
            <person name="Seidl M.F."/>
        </authorList>
    </citation>
    <scope>NUCLEOTIDE SEQUENCE [LARGE SCALE GENOMIC DNA]</scope>
    <source>
        <strain evidence="2 3">P124</strain>
    </source>
</reference>
<evidence type="ECO:0000313" key="3">
    <source>
        <dbReference type="Proteomes" id="UP001305779"/>
    </source>
</evidence>
<evidence type="ECO:0000256" key="1">
    <source>
        <dbReference type="SAM" id="Phobius"/>
    </source>
</evidence>
<gene>
    <name evidence="2" type="ORF">PRZ48_012837</name>
</gene>
<proteinExistence type="predicted"/>
<feature type="transmembrane region" description="Helical" evidence="1">
    <location>
        <begin position="85"/>
        <end position="103"/>
    </location>
</feature>
<evidence type="ECO:0000313" key="2">
    <source>
        <dbReference type="EMBL" id="KAK4495569.1"/>
    </source>
</evidence>
<name>A0ABR0E2L1_ZASCE</name>
<keyword evidence="1" id="KW-1133">Transmembrane helix</keyword>
<organism evidence="2 3">
    <name type="scientific">Zasmidium cellare</name>
    <name type="common">Wine cellar mold</name>
    <name type="synonym">Racodium cellare</name>
    <dbReference type="NCBI Taxonomy" id="395010"/>
    <lineage>
        <taxon>Eukaryota</taxon>
        <taxon>Fungi</taxon>
        <taxon>Dikarya</taxon>
        <taxon>Ascomycota</taxon>
        <taxon>Pezizomycotina</taxon>
        <taxon>Dothideomycetes</taxon>
        <taxon>Dothideomycetidae</taxon>
        <taxon>Mycosphaerellales</taxon>
        <taxon>Mycosphaerellaceae</taxon>
        <taxon>Zasmidium</taxon>
    </lineage>
</organism>
<dbReference type="EMBL" id="JAXOVC010000011">
    <property type="protein sequence ID" value="KAK4495569.1"/>
    <property type="molecule type" value="Genomic_DNA"/>
</dbReference>
<keyword evidence="3" id="KW-1185">Reference proteome</keyword>
<feature type="transmembrane region" description="Helical" evidence="1">
    <location>
        <begin position="57"/>
        <end position="79"/>
    </location>
</feature>
<keyword evidence="1" id="KW-0472">Membrane</keyword>